<dbReference type="InterPro" id="IPR012941">
    <property type="entry name" value="Phe_hydrox_C_dim_dom"/>
</dbReference>
<dbReference type="Gene3D" id="3.40.30.20">
    <property type="match status" value="1"/>
</dbReference>
<dbReference type="Gene3D" id="3.30.9.10">
    <property type="entry name" value="D-Amino Acid Oxidase, subunit A, domain 2"/>
    <property type="match status" value="1"/>
</dbReference>
<keyword evidence="5 9" id="KW-0560">Oxidoreductase</keyword>
<sequence>MQFYLDGFRPGDPEIRPAAPTADREPAEVASSTPGHHPVNSAETVDVLIVGTGPAGTVLAAQLAEFPDITTRVVERRGGPLELGHADGVACRTVEMFDAFGLADRLIREAYWVNETTFWGPDPSDSSHIVRTGRIDDVEEGLSEYPHVIVNQARMQDFLLDRMAKSSSRLVPDYGLEVTSLELDDSSDHPVTVTVAPARTDDTVGTGNADDTDAAQSTTIRAKYVIGCDGARSAVRRSLGIEMNGDAKNHAWGVMDVFAVTDFPDVRLKSAIQSATGGSVLLIPREGGYMVRLYVDLGDLDPTDRAARTRFTSDEIIAAAQRIFHPYSLEVKENAWWSVYEVGQRIADRFDDVTEADRGTRSPRVFIAGDACHTHSAKAGQGMNVSMQDAFNLGWKLGSVLRGLSPESLLDTYAQERQAIAQELIDFDLKWSEAMAARPADPNDPEAGGMSAQERQEIFTAGGRFTAGFATDYPPNMITGHDRNEHLAAGFPVGERFHSAPVIRLADAKPVELGHEAKADGRWRLYAFADRSDPQSADSPIARLCSFLDEARDSPIRRHTAGTDPDAVFDVRAVFQQGHRDLALETMPAFLLPRKGRLGLIDYEKMFCADLAAEADIFTRRDISRERGALVIVRPDQYVAHVLPLNAHAELSDFFAGNMNLMTP</sequence>
<evidence type="ECO:0000256" key="1">
    <source>
        <dbReference type="ARBA" id="ARBA00001974"/>
    </source>
</evidence>
<dbReference type="PANTHER" id="PTHR43004:SF19">
    <property type="entry name" value="BINDING MONOOXYGENASE, PUTATIVE (JCVI)-RELATED"/>
    <property type="match status" value="1"/>
</dbReference>
<feature type="domain" description="Phenol hydroxylase-like C-terminal dimerisation" evidence="8">
    <location>
        <begin position="471"/>
        <end position="659"/>
    </location>
</feature>
<evidence type="ECO:0000313" key="10">
    <source>
        <dbReference type="Proteomes" id="UP000576792"/>
    </source>
</evidence>
<keyword evidence="10" id="KW-1185">Reference proteome</keyword>
<dbReference type="InterPro" id="IPR002938">
    <property type="entry name" value="FAD-bd"/>
</dbReference>
<proteinExistence type="inferred from homology"/>
<dbReference type="InterPro" id="IPR050641">
    <property type="entry name" value="RIFMO-like"/>
</dbReference>
<dbReference type="EMBL" id="JAATJN010000001">
    <property type="protein sequence ID" value="NJC55011.1"/>
    <property type="molecule type" value="Genomic_DNA"/>
</dbReference>
<evidence type="ECO:0000256" key="6">
    <source>
        <dbReference type="SAM" id="MobiDB-lite"/>
    </source>
</evidence>
<organism evidence="9 10">
    <name type="scientific">Brevibacterium marinum</name>
    <dbReference type="NCBI Taxonomy" id="418643"/>
    <lineage>
        <taxon>Bacteria</taxon>
        <taxon>Bacillati</taxon>
        <taxon>Actinomycetota</taxon>
        <taxon>Actinomycetes</taxon>
        <taxon>Micrococcales</taxon>
        <taxon>Brevibacteriaceae</taxon>
        <taxon>Brevibacterium</taxon>
    </lineage>
</organism>
<dbReference type="CDD" id="cd02979">
    <property type="entry name" value="PHOX_C"/>
    <property type="match status" value="1"/>
</dbReference>
<keyword evidence="3" id="KW-0285">Flavoprotein</keyword>
<protein>
    <submittedName>
        <fullName evidence="9">Phenol 2-monooxygenase</fullName>
        <ecNumber evidence="9">1.14.13.7</ecNumber>
    </submittedName>
</protein>
<reference evidence="9 10" key="1">
    <citation type="submission" date="2020-03" db="EMBL/GenBank/DDBJ databases">
        <title>Sequencing the genomes of 1000 actinobacteria strains.</title>
        <authorList>
            <person name="Klenk H.-P."/>
        </authorList>
    </citation>
    <scope>NUCLEOTIDE SEQUENCE [LARGE SCALE GENOMIC DNA]</scope>
    <source>
        <strain evidence="9 10">DSM 18964</strain>
    </source>
</reference>
<evidence type="ECO:0000256" key="2">
    <source>
        <dbReference type="ARBA" id="ARBA00007801"/>
    </source>
</evidence>
<name>A0A846RYE5_9MICO</name>
<dbReference type="Pfam" id="PF07976">
    <property type="entry name" value="Phe_hydrox_dim"/>
    <property type="match status" value="1"/>
</dbReference>
<dbReference type="AlphaFoldDB" id="A0A846RYE5"/>
<comment type="cofactor">
    <cofactor evidence="1">
        <name>FAD</name>
        <dbReference type="ChEBI" id="CHEBI:57692"/>
    </cofactor>
</comment>
<evidence type="ECO:0000259" key="7">
    <source>
        <dbReference type="Pfam" id="PF01494"/>
    </source>
</evidence>
<evidence type="ECO:0000256" key="3">
    <source>
        <dbReference type="ARBA" id="ARBA00022630"/>
    </source>
</evidence>
<evidence type="ECO:0000256" key="4">
    <source>
        <dbReference type="ARBA" id="ARBA00022827"/>
    </source>
</evidence>
<dbReference type="EC" id="1.14.13.7" evidence="9"/>
<comment type="caution">
    <text evidence="9">The sequence shown here is derived from an EMBL/GenBank/DDBJ whole genome shotgun (WGS) entry which is preliminary data.</text>
</comment>
<dbReference type="Gene3D" id="3.50.50.60">
    <property type="entry name" value="FAD/NAD(P)-binding domain"/>
    <property type="match status" value="1"/>
</dbReference>
<evidence type="ECO:0000256" key="5">
    <source>
        <dbReference type="ARBA" id="ARBA00023002"/>
    </source>
</evidence>
<dbReference type="InterPro" id="IPR036188">
    <property type="entry name" value="FAD/NAD-bd_sf"/>
</dbReference>
<accession>A0A846RYE5</accession>
<dbReference type="InterPro" id="IPR036249">
    <property type="entry name" value="Thioredoxin-like_sf"/>
</dbReference>
<dbReference type="RefSeq" id="WP_167949105.1">
    <property type="nucleotide sequence ID" value="NZ_BAAAPQ010000026.1"/>
</dbReference>
<dbReference type="SUPFAM" id="SSF51905">
    <property type="entry name" value="FAD/NAD(P)-binding domain"/>
    <property type="match status" value="1"/>
</dbReference>
<dbReference type="Pfam" id="PF01494">
    <property type="entry name" value="FAD_binding_3"/>
    <property type="match status" value="1"/>
</dbReference>
<dbReference type="GO" id="GO:0018662">
    <property type="term" value="F:phenol 2-monooxygenase activity"/>
    <property type="evidence" value="ECO:0007669"/>
    <property type="project" value="UniProtKB-EC"/>
</dbReference>
<dbReference type="NCBIfam" id="NF006144">
    <property type="entry name" value="PRK08294.1"/>
    <property type="match status" value="1"/>
</dbReference>
<dbReference type="PANTHER" id="PTHR43004">
    <property type="entry name" value="TRK SYSTEM POTASSIUM UPTAKE PROTEIN"/>
    <property type="match status" value="1"/>
</dbReference>
<comment type="similarity">
    <text evidence="2">Belongs to the PheA/TfdB FAD monooxygenase family.</text>
</comment>
<dbReference type="SUPFAM" id="SSF54373">
    <property type="entry name" value="FAD-linked reductases, C-terminal domain"/>
    <property type="match status" value="1"/>
</dbReference>
<evidence type="ECO:0000313" key="9">
    <source>
        <dbReference type="EMBL" id="NJC55011.1"/>
    </source>
</evidence>
<dbReference type="PRINTS" id="PR00420">
    <property type="entry name" value="RNGMNOXGNASE"/>
</dbReference>
<dbReference type="GO" id="GO:0071949">
    <property type="term" value="F:FAD binding"/>
    <property type="evidence" value="ECO:0007669"/>
    <property type="project" value="InterPro"/>
</dbReference>
<feature type="region of interest" description="Disordered" evidence="6">
    <location>
        <begin position="1"/>
        <end position="40"/>
    </location>
</feature>
<feature type="domain" description="FAD-binding" evidence="7">
    <location>
        <begin position="45"/>
        <end position="427"/>
    </location>
</feature>
<evidence type="ECO:0000259" key="8">
    <source>
        <dbReference type="Pfam" id="PF07976"/>
    </source>
</evidence>
<keyword evidence="4" id="KW-0274">FAD</keyword>
<keyword evidence="9" id="KW-0503">Monooxygenase</keyword>
<dbReference type="Proteomes" id="UP000576792">
    <property type="component" value="Unassembled WGS sequence"/>
</dbReference>
<dbReference type="SUPFAM" id="SSF52833">
    <property type="entry name" value="Thioredoxin-like"/>
    <property type="match status" value="1"/>
</dbReference>
<gene>
    <name evidence="9" type="ORF">BKA07_000046</name>
</gene>
<dbReference type="InterPro" id="IPR038220">
    <property type="entry name" value="PHOX_C_sf"/>
</dbReference>